<dbReference type="Proteomes" id="UP000799324">
    <property type="component" value="Unassembled WGS sequence"/>
</dbReference>
<reference evidence="1" key="1">
    <citation type="journal article" date="2020" name="Stud. Mycol.">
        <title>101 Dothideomycetes genomes: a test case for predicting lifestyles and emergence of pathogens.</title>
        <authorList>
            <person name="Haridas S."/>
            <person name="Albert R."/>
            <person name="Binder M."/>
            <person name="Bloem J."/>
            <person name="Labutti K."/>
            <person name="Salamov A."/>
            <person name="Andreopoulos B."/>
            <person name="Baker S."/>
            <person name="Barry K."/>
            <person name="Bills G."/>
            <person name="Bluhm B."/>
            <person name="Cannon C."/>
            <person name="Castanera R."/>
            <person name="Culley D."/>
            <person name="Daum C."/>
            <person name="Ezra D."/>
            <person name="Gonzalez J."/>
            <person name="Henrissat B."/>
            <person name="Kuo A."/>
            <person name="Liang C."/>
            <person name="Lipzen A."/>
            <person name="Lutzoni F."/>
            <person name="Magnuson J."/>
            <person name="Mondo S."/>
            <person name="Nolan M."/>
            <person name="Ohm R."/>
            <person name="Pangilinan J."/>
            <person name="Park H.-J."/>
            <person name="Ramirez L."/>
            <person name="Alfaro M."/>
            <person name="Sun H."/>
            <person name="Tritt A."/>
            <person name="Yoshinaga Y."/>
            <person name="Zwiers L.-H."/>
            <person name="Turgeon B."/>
            <person name="Goodwin S."/>
            <person name="Spatafora J."/>
            <person name="Crous P."/>
            <person name="Grigoriev I."/>
        </authorList>
    </citation>
    <scope>NUCLEOTIDE SEQUENCE</scope>
    <source>
        <strain evidence="1">CBS 122681</strain>
    </source>
</reference>
<gene>
    <name evidence="1" type="ORF">K491DRAFT_691097</name>
</gene>
<name>A0A6A6TDR1_9PLEO</name>
<accession>A0A6A6TDR1</accession>
<dbReference type="EMBL" id="MU004325">
    <property type="protein sequence ID" value="KAF2657461.1"/>
    <property type="molecule type" value="Genomic_DNA"/>
</dbReference>
<evidence type="ECO:0008006" key="3">
    <source>
        <dbReference type="Google" id="ProtNLM"/>
    </source>
</evidence>
<evidence type="ECO:0000313" key="1">
    <source>
        <dbReference type="EMBL" id="KAF2657461.1"/>
    </source>
</evidence>
<evidence type="ECO:0000313" key="2">
    <source>
        <dbReference type="Proteomes" id="UP000799324"/>
    </source>
</evidence>
<organism evidence="1 2">
    <name type="scientific">Lophiostoma macrostomum CBS 122681</name>
    <dbReference type="NCBI Taxonomy" id="1314788"/>
    <lineage>
        <taxon>Eukaryota</taxon>
        <taxon>Fungi</taxon>
        <taxon>Dikarya</taxon>
        <taxon>Ascomycota</taxon>
        <taxon>Pezizomycotina</taxon>
        <taxon>Dothideomycetes</taxon>
        <taxon>Pleosporomycetidae</taxon>
        <taxon>Pleosporales</taxon>
        <taxon>Lophiostomataceae</taxon>
        <taxon>Lophiostoma</taxon>
    </lineage>
</organism>
<dbReference type="OrthoDB" id="5134445at2759"/>
<sequence>MTAKLRRTTSCLQFSAKQEPPSLEPGTFLRFQFYAASETPCDSSSRRGVVVTAEILRCFQPFTMSQVMVVRILTPTHYLEGEYVLKLYDKRLMATLREGDKILEWSSKLEQAFRKFTFSDEYPDHCLKLKHCFEIGDGYDEDEDEWDEARKETKQYLLCNDMYEHELECYQRCKELQWADLPGLLGRIELYETYHSKHCPSPDGSHFPMPYPGIVPGLLLQYIPNAFSLQDLYEAKPPPPAPKEALQYIVEEAIRIINIMMSKDILNTDVQPRNSLIRWDPVLNRWKVILIDFGHCYFRNEGESERDWRENQANQDEEGAIGYLMQTLLGEHRGGGFKYEKTEYSKQLSWDFMSEDGPRI</sequence>
<protein>
    <recommendedName>
        <fullName evidence="3">Protein kinase domain-containing protein</fullName>
    </recommendedName>
</protein>
<dbReference type="AlphaFoldDB" id="A0A6A6TDR1"/>
<dbReference type="InterPro" id="IPR011009">
    <property type="entry name" value="Kinase-like_dom_sf"/>
</dbReference>
<keyword evidence="2" id="KW-1185">Reference proteome</keyword>
<proteinExistence type="predicted"/>
<dbReference type="SUPFAM" id="SSF56112">
    <property type="entry name" value="Protein kinase-like (PK-like)"/>
    <property type="match status" value="1"/>
</dbReference>